<evidence type="ECO:0000259" key="2">
    <source>
        <dbReference type="Pfam" id="PF01370"/>
    </source>
</evidence>
<dbReference type="EMBL" id="CAFBMK010000324">
    <property type="protein sequence ID" value="CAB4949321.1"/>
    <property type="molecule type" value="Genomic_DNA"/>
</dbReference>
<dbReference type="Pfam" id="PF01370">
    <property type="entry name" value="Epimerase"/>
    <property type="match status" value="2"/>
</dbReference>
<feature type="domain" description="NAD-dependent epimerase/dehydratase" evidence="2">
    <location>
        <begin position="2"/>
        <end position="127"/>
    </location>
</feature>
<comment type="similarity">
    <text evidence="1">Belongs to the NAD(P)-dependent epimerase/dehydratase family.</text>
</comment>
<sequence length="350" mass="37692">MILVTGGAGFIGTQIVAQLLDAGHEVRVLDLLHPGAHVVRPEVDERVDLQVGDVRDAVTVDRALEGVQHVCHQAAMVGLGLDIGDIADYVGHNDLGTAVLLRSLARRRFRGRFVQASSMVVYGEGRYRCEEHGLVDPPAREVADLDAGRFEPGCPVCGRPLTPEEIPEDARLDPRNVYAATKLHQEHLAVAFSRETRVPVTSLRYHNVYGPGMPKDTPYAGVASIFRSSLAGGRAPRVFEDGGQLRDFVHVRDVARANVLALLADEPVPGAFNVCSGTPRSVGDMARALHAAMGDAGDGLDPVVTGEYRLGDVRHVFASARHAAETLGFEAREDFDAGMREFATARLRGG</sequence>
<evidence type="ECO:0000313" key="3">
    <source>
        <dbReference type="EMBL" id="CAB4949321.1"/>
    </source>
</evidence>
<dbReference type="InterPro" id="IPR001509">
    <property type="entry name" value="Epimerase_deHydtase"/>
</dbReference>
<dbReference type="SUPFAM" id="SSF51735">
    <property type="entry name" value="NAD(P)-binding Rossmann-fold domains"/>
    <property type="match status" value="1"/>
</dbReference>
<feature type="domain" description="NAD-dependent epimerase/dehydratase" evidence="2">
    <location>
        <begin position="164"/>
        <end position="275"/>
    </location>
</feature>
<gene>
    <name evidence="3" type="ORF">UFOPK3564_03402</name>
</gene>
<proteinExistence type="inferred from homology"/>
<name>A0A6J7K2H9_9ZZZZ</name>
<protein>
    <submittedName>
        <fullName evidence="3">Unannotated protein</fullName>
    </submittedName>
</protein>
<dbReference type="PANTHER" id="PTHR43000">
    <property type="entry name" value="DTDP-D-GLUCOSE 4,6-DEHYDRATASE-RELATED"/>
    <property type="match status" value="1"/>
</dbReference>
<organism evidence="3">
    <name type="scientific">freshwater metagenome</name>
    <dbReference type="NCBI Taxonomy" id="449393"/>
    <lineage>
        <taxon>unclassified sequences</taxon>
        <taxon>metagenomes</taxon>
        <taxon>ecological metagenomes</taxon>
    </lineage>
</organism>
<accession>A0A6J7K2H9</accession>
<dbReference type="Gene3D" id="3.40.50.720">
    <property type="entry name" value="NAD(P)-binding Rossmann-like Domain"/>
    <property type="match status" value="1"/>
</dbReference>
<dbReference type="AlphaFoldDB" id="A0A6J7K2H9"/>
<dbReference type="InterPro" id="IPR036291">
    <property type="entry name" value="NAD(P)-bd_dom_sf"/>
</dbReference>
<reference evidence="3" key="1">
    <citation type="submission" date="2020-05" db="EMBL/GenBank/DDBJ databases">
        <authorList>
            <person name="Chiriac C."/>
            <person name="Salcher M."/>
            <person name="Ghai R."/>
            <person name="Kavagutti S V."/>
        </authorList>
    </citation>
    <scope>NUCLEOTIDE SEQUENCE</scope>
</reference>
<evidence type="ECO:0000256" key="1">
    <source>
        <dbReference type="ARBA" id="ARBA00007637"/>
    </source>
</evidence>